<feature type="transmembrane region" description="Helical" evidence="6">
    <location>
        <begin position="160"/>
        <end position="178"/>
    </location>
</feature>
<feature type="transmembrane region" description="Helical" evidence="6">
    <location>
        <begin position="287"/>
        <end position="305"/>
    </location>
</feature>
<dbReference type="Proteomes" id="UP000610746">
    <property type="component" value="Unassembled WGS sequence"/>
</dbReference>
<evidence type="ECO:0000256" key="6">
    <source>
        <dbReference type="SAM" id="Phobius"/>
    </source>
</evidence>
<dbReference type="AlphaFoldDB" id="A0A8J8G626"/>
<dbReference type="PANTHER" id="PTHR42723:SF1">
    <property type="entry name" value="CHLOROPHYLL SYNTHASE, CHLOROPLASTIC"/>
    <property type="match status" value="1"/>
</dbReference>
<dbReference type="GO" id="GO:0008412">
    <property type="term" value="F:4-hydroxybenzoate polyprenyltransferase activity"/>
    <property type="evidence" value="ECO:0007669"/>
    <property type="project" value="UniProtKB-EC"/>
</dbReference>
<dbReference type="InterPro" id="IPR000537">
    <property type="entry name" value="UbiA_prenyltransferase"/>
</dbReference>
<feature type="transmembrane region" description="Helical" evidence="6">
    <location>
        <begin position="257"/>
        <end position="275"/>
    </location>
</feature>
<dbReference type="GO" id="GO:0016020">
    <property type="term" value="C:membrane"/>
    <property type="evidence" value="ECO:0007669"/>
    <property type="project" value="UniProtKB-SubCell"/>
</dbReference>
<evidence type="ECO:0000313" key="7">
    <source>
        <dbReference type="EMBL" id="NRS91914.1"/>
    </source>
</evidence>
<feature type="transmembrane region" description="Helical" evidence="6">
    <location>
        <begin position="184"/>
        <end position="201"/>
    </location>
</feature>
<comment type="subcellular location">
    <subcellularLocation>
        <location evidence="1">Membrane</location>
        <topology evidence="1">Multi-pass membrane protein</topology>
    </subcellularLocation>
</comment>
<reference evidence="7" key="1">
    <citation type="submission" date="2020-05" db="EMBL/GenBank/DDBJ databases">
        <title>Genomic Encyclopedia of Type Strains, Phase IV (KMG-V): Genome sequencing to study the core and pangenomes of soil and plant-associated prokaryotes.</title>
        <authorList>
            <person name="Whitman W."/>
        </authorList>
    </citation>
    <scope>NUCLEOTIDE SEQUENCE</scope>
    <source>
        <strain evidence="7">16F</strain>
    </source>
</reference>
<proteinExistence type="predicted"/>
<keyword evidence="3 6" id="KW-0812">Transmembrane</keyword>
<feature type="transmembrane region" description="Helical" evidence="6">
    <location>
        <begin position="108"/>
        <end position="127"/>
    </location>
</feature>
<organism evidence="7 8">
    <name type="scientific">Frigoriflavimonas asaccharolytica</name>
    <dbReference type="NCBI Taxonomy" id="2735899"/>
    <lineage>
        <taxon>Bacteria</taxon>
        <taxon>Pseudomonadati</taxon>
        <taxon>Bacteroidota</taxon>
        <taxon>Flavobacteriia</taxon>
        <taxon>Flavobacteriales</taxon>
        <taxon>Weeksellaceae</taxon>
        <taxon>Frigoriflavimonas</taxon>
    </lineage>
</organism>
<gene>
    <name evidence="7" type="ORF">HNQ03_000981</name>
</gene>
<protein>
    <submittedName>
        <fullName evidence="7">4-hydroxybenzoate polyprenyltransferase</fullName>
        <ecNumber evidence="7">2.5.1.39</ecNumber>
    </submittedName>
</protein>
<keyword evidence="5 6" id="KW-0472">Membrane</keyword>
<evidence type="ECO:0000313" key="8">
    <source>
        <dbReference type="Proteomes" id="UP000610746"/>
    </source>
</evidence>
<comment type="caution">
    <text evidence="7">The sequence shown here is derived from an EMBL/GenBank/DDBJ whole genome shotgun (WGS) entry which is preliminary data.</text>
</comment>
<evidence type="ECO:0000256" key="4">
    <source>
        <dbReference type="ARBA" id="ARBA00022989"/>
    </source>
</evidence>
<dbReference type="InterPro" id="IPR044878">
    <property type="entry name" value="UbiA_sf"/>
</dbReference>
<feature type="transmembrane region" description="Helical" evidence="6">
    <location>
        <begin position="230"/>
        <end position="251"/>
    </location>
</feature>
<evidence type="ECO:0000256" key="2">
    <source>
        <dbReference type="ARBA" id="ARBA00022475"/>
    </source>
</evidence>
<keyword evidence="2" id="KW-1003">Cell membrane</keyword>
<feature type="transmembrane region" description="Helical" evidence="6">
    <location>
        <begin position="133"/>
        <end position="148"/>
    </location>
</feature>
<feature type="transmembrane region" description="Helical" evidence="6">
    <location>
        <begin position="20"/>
        <end position="46"/>
    </location>
</feature>
<keyword evidence="7" id="KW-0808">Transferase</keyword>
<sequence>MDSQNSPKNSKSFSSKIFTFIYKIVGFLLGARIFMTVLLTFALYVSTFFLFNQMESLRAFVFDFKVHGIIFCTILTISAGGIINQFYDREKDKLTKPFRSRIQSFIRQKYYLYSYIVLNSVSLTIAFLISPRVFGFFLFYQFLMWFYSHKLAKMLIINNLTFVSLALYPFFGMLVYYQTFSDKVFLMAVFLFLVLLIMDILKDQLTKKADLLFNYHTLATDISSKINKQILILLMIFNSIISSLIIISIGANSVMSYYFIGSLVIHLLIIFILILNKKNSNFISLNLFRIWIFIGILSMLTDGIITKY</sequence>
<dbReference type="Gene3D" id="1.10.357.140">
    <property type="entry name" value="UbiA prenyltransferase"/>
    <property type="match status" value="1"/>
</dbReference>
<dbReference type="RefSeq" id="WP_173778531.1">
    <property type="nucleotide sequence ID" value="NZ_JABSNO010000005.1"/>
</dbReference>
<evidence type="ECO:0000256" key="1">
    <source>
        <dbReference type="ARBA" id="ARBA00004141"/>
    </source>
</evidence>
<keyword evidence="4 6" id="KW-1133">Transmembrane helix</keyword>
<dbReference type="EMBL" id="JABSNO010000005">
    <property type="protein sequence ID" value="NRS91914.1"/>
    <property type="molecule type" value="Genomic_DNA"/>
</dbReference>
<dbReference type="Pfam" id="PF01040">
    <property type="entry name" value="UbiA"/>
    <property type="match status" value="1"/>
</dbReference>
<dbReference type="PANTHER" id="PTHR42723">
    <property type="entry name" value="CHLOROPHYLL SYNTHASE"/>
    <property type="match status" value="1"/>
</dbReference>
<name>A0A8J8G626_9FLAO</name>
<evidence type="ECO:0000256" key="3">
    <source>
        <dbReference type="ARBA" id="ARBA00022692"/>
    </source>
</evidence>
<dbReference type="InterPro" id="IPR050475">
    <property type="entry name" value="Prenyltransferase_related"/>
</dbReference>
<dbReference type="EC" id="2.5.1.39" evidence="7"/>
<evidence type="ECO:0000256" key="5">
    <source>
        <dbReference type="ARBA" id="ARBA00023136"/>
    </source>
</evidence>
<accession>A0A8J8G626</accession>
<feature type="transmembrane region" description="Helical" evidence="6">
    <location>
        <begin position="66"/>
        <end position="87"/>
    </location>
</feature>
<keyword evidence="8" id="KW-1185">Reference proteome</keyword>